<protein>
    <submittedName>
        <fullName evidence="1">Uncharacterized protein</fullName>
    </submittedName>
</protein>
<reference evidence="1" key="2">
    <citation type="journal article" date="2015" name="Fish Shellfish Immunol.">
        <title>Early steps in the European eel (Anguilla anguilla)-Vibrio vulnificus interaction in the gills: Role of the RtxA13 toxin.</title>
        <authorList>
            <person name="Callol A."/>
            <person name="Pajuelo D."/>
            <person name="Ebbesson L."/>
            <person name="Teles M."/>
            <person name="MacKenzie S."/>
            <person name="Amaro C."/>
        </authorList>
    </citation>
    <scope>NUCLEOTIDE SEQUENCE</scope>
</reference>
<organism evidence="1">
    <name type="scientific">Anguilla anguilla</name>
    <name type="common">European freshwater eel</name>
    <name type="synonym">Muraena anguilla</name>
    <dbReference type="NCBI Taxonomy" id="7936"/>
    <lineage>
        <taxon>Eukaryota</taxon>
        <taxon>Metazoa</taxon>
        <taxon>Chordata</taxon>
        <taxon>Craniata</taxon>
        <taxon>Vertebrata</taxon>
        <taxon>Euteleostomi</taxon>
        <taxon>Actinopterygii</taxon>
        <taxon>Neopterygii</taxon>
        <taxon>Teleostei</taxon>
        <taxon>Anguilliformes</taxon>
        <taxon>Anguillidae</taxon>
        <taxon>Anguilla</taxon>
    </lineage>
</organism>
<dbReference type="EMBL" id="GBXM01103462">
    <property type="protein sequence ID" value="JAH05115.1"/>
    <property type="molecule type" value="Transcribed_RNA"/>
</dbReference>
<proteinExistence type="predicted"/>
<sequence length="10" mass="1263">MWKPETICVR</sequence>
<evidence type="ECO:0000313" key="1">
    <source>
        <dbReference type="EMBL" id="JAH05115.1"/>
    </source>
</evidence>
<reference evidence="1" key="1">
    <citation type="submission" date="2014-11" db="EMBL/GenBank/DDBJ databases">
        <authorList>
            <person name="Amaro Gonzalez C."/>
        </authorList>
    </citation>
    <scope>NUCLEOTIDE SEQUENCE</scope>
</reference>
<accession>A0A0E9PLY7</accession>
<name>A0A0E9PLY7_ANGAN</name>